<sequence>MRFEEFSLSQIEENYRHLDTVLLTVGGLTWRPSHLPVGTTWYILRKLRDEVEMAKGDRILTLPLQSIDTTFDDTAVVQLQKEAFSQIIHRYIHELTRHFQFRRLILLTDSLYKEQLVMQTLLTADSQLDMMSFIWWRDGQLQEALSSTSYKNVSKEFYPSGEWETSLMMALADHLVVRDPASLTRYLAQGSNAKLGSMMWGHLSQQLSEKVGQFIALA</sequence>
<evidence type="ECO:0000313" key="2">
    <source>
        <dbReference type="EMBL" id="MCI0184287.1"/>
    </source>
</evidence>
<dbReference type="RefSeq" id="WP_241715812.1">
    <property type="nucleotide sequence ID" value="NZ_JALBUF010000011.1"/>
</dbReference>
<evidence type="ECO:0000313" key="3">
    <source>
        <dbReference type="Proteomes" id="UP001139263"/>
    </source>
</evidence>
<protein>
    <submittedName>
        <fullName evidence="2">Uncharacterized protein</fullName>
    </submittedName>
</protein>
<gene>
    <name evidence="2" type="ORF">MM817_02582</name>
</gene>
<dbReference type="Proteomes" id="UP001139263">
    <property type="component" value="Unassembled WGS sequence"/>
</dbReference>
<accession>A0A9X2AFC4</accession>
<keyword evidence="3" id="KW-1185">Reference proteome</keyword>
<evidence type="ECO:0000256" key="1">
    <source>
        <dbReference type="ARBA" id="ARBA00024029"/>
    </source>
</evidence>
<organism evidence="2 3">
    <name type="scientific">Sulfoacidibacillus ferrooxidans</name>
    <dbReference type="NCBI Taxonomy" id="2005001"/>
    <lineage>
        <taxon>Bacteria</taxon>
        <taxon>Bacillati</taxon>
        <taxon>Bacillota</taxon>
        <taxon>Bacilli</taxon>
        <taxon>Bacillales</taxon>
        <taxon>Alicyclobacillaceae</taxon>
        <taxon>Sulfoacidibacillus</taxon>
    </lineage>
</organism>
<comment type="similarity">
    <text evidence="1">Belongs to the creatininase superfamily.</text>
</comment>
<reference evidence="2" key="1">
    <citation type="submission" date="2022-03" db="EMBL/GenBank/DDBJ databases">
        <title>Draft Genome Sequence of Firmicute Strain S0AB, a Heterotrophic Iron/Sulfur-Oxidizing Extreme Acidophile.</title>
        <authorList>
            <person name="Vergara E."/>
            <person name="Pakostova E."/>
            <person name="Johnson D.B."/>
            <person name="Holmes D.S."/>
        </authorList>
    </citation>
    <scope>NUCLEOTIDE SEQUENCE</scope>
    <source>
        <strain evidence="2">S0AB</strain>
    </source>
</reference>
<proteinExistence type="inferred from homology"/>
<dbReference type="InterPro" id="IPR024087">
    <property type="entry name" value="Creatininase-like_sf"/>
</dbReference>
<dbReference type="SUPFAM" id="SSF102215">
    <property type="entry name" value="Creatininase"/>
    <property type="match status" value="1"/>
</dbReference>
<dbReference type="Pfam" id="PF02633">
    <property type="entry name" value="Creatininase"/>
    <property type="match status" value="1"/>
</dbReference>
<comment type="caution">
    <text evidence="2">The sequence shown here is derived from an EMBL/GenBank/DDBJ whole genome shotgun (WGS) entry which is preliminary data.</text>
</comment>
<dbReference type="AlphaFoldDB" id="A0A9X2AFC4"/>
<dbReference type="InterPro" id="IPR003785">
    <property type="entry name" value="Creatininase/forma_Hydrolase"/>
</dbReference>
<dbReference type="Gene3D" id="3.40.50.10310">
    <property type="entry name" value="Creatininase"/>
    <property type="match status" value="1"/>
</dbReference>
<dbReference type="EMBL" id="JALBUF010000011">
    <property type="protein sequence ID" value="MCI0184287.1"/>
    <property type="molecule type" value="Genomic_DNA"/>
</dbReference>
<name>A0A9X2AFC4_9BACL</name>